<sequence length="339" mass="38526">MSKYLAYVHCNYILTSRLPNLEYDLCTVFETSVSHPVGHDSLRLCAFIDNLLVCVPSIEGKFGIRKLVGGYVHGGLEIITGSTTVRVVLLAAFYGVHEYVLRDEPRIRSIMKGNFKPQLLAPLIAETATSSKHITVQGLMRILEFHEISPNLPAFSVDISSWHHAIFTVLMRGQFDYLHLVLPLFATCLLRGADPRFYLRVGPQLKDSKWLFVNLFCSKERRPIEITGFDLFILLTPALKDLFAQQGPEISLRCLFGIWFPRHAKLLQEMIGWIEERGPDLSSEQLQELHDTFELATRPLRLADPQQIDLNIHRVKPAIMNIIFSRKLNMGEGVQGRSS</sequence>
<evidence type="ECO:0000313" key="2">
    <source>
        <dbReference type="Proteomes" id="UP001610444"/>
    </source>
</evidence>
<dbReference type="GeneID" id="98153794"/>
<evidence type="ECO:0000313" key="1">
    <source>
        <dbReference type="EMBL" id="KAL2858781.1"/>
    </source>
</evidence>
<dbReference type="RefSeq" id="XP_070903745.1">
    <property type="nucleotide sequence ID" value="XM_071038630.1"/>
</dbReference>
<dbReference type="EMBL" id="JBFXLR010000004">
    <property type="protein sequence ID" value="KAL2858781.1"/>
    <property type="molecule type" value="Genomic_DNA"/>
</dbReference>
<protein>
    <submittedName>
        <fullName evidence="1">Uncharacterized protein</fullName>
    </submittedName>
</protein>
<dbReference type="Proteomes" id="UP001610444">
    <property type="component" value="Unassembled WGS sequence"/>
</dbReference>
<comment type="caution">
    <text evidence="1">The sequence shown here is derived from an EMBL/GenBank/DDBJ whole genome shotgun (WGS) entry which is preliminary data.</text>
</comment>
<reference evidence="1 2" key="1">
    <citation type="submission" date="2024-07" db="EMBL/GenBank/DDBJ databases">
        <title>Section-level genome sequencing and comparative genomics of Aspergillus sections Usti and Cavernicolus.</title>
        <authorList>
            <consortium name="Lawrence Berkeley National Laboratory"/>
            <person name="Nybo J.L."/>
            <person name="Vesth T.C."/>
            <person name="Theobald S."/>
            <person name="Frisvad J.C."/>
            <person name="Larsen T.O."/>
            <person name="Kjaerboelling I."/>
            <person name="Rothschild-Mancinelli K."/>
            <person name="Lyhne E.K."/>
            <person name="Kogle M.E."/>
            <person name="Barry K."/>
            <person name="Clum A."/>
            <person name="Na H."/>
            <person name="Ledsgaard L."/>
            <person name="Lin J."/>
            <person name="Lipzen A."/>
            <person name="Kuo A."/>
            <person name="Riley R."/>
            <person name="Mondo S."/>
            <person name="LaButti K."/>
            <person name="Haridas S."/>
            <person name="Pangalinan J."/>
            <person name="Salamov A.A."/>
            <person name="Simmons B.A."/>
            <person name="Magnuson J.K."/>
            <person name="Chen J."/>
            <person name="Drula E."/>
            <person name="Henrissat B."/>
            <person name="Wiebenga A."/>
            <person name="Lubbers R.J."/>
            <person name="Gomes A.C."/>
            <person name="Macurrencykelacurrency M.R."/>
            <person name="Stajich J."/>
            <person name="Grigoriev I.V."/>
            <person name="Mortensen U.H."/>
            <person name="De vries R.P."/>
            <person name="Baker S.E."/>
            <person name="Andersen M.R."/>
        </authorList>
    </citation>
    <scope>NUCLEOTIDE SEQUENCE [LARGE SCALE GENOMIC DNA]</scope>
    <source>
        <strain evidence="1 2">CBS 756.74</strain>
    </source>
</reference>
<accession>A0ABR4L2N3</accession>
<organism evidence="1 2">
    <name type="scientific">Aspergillus pseudodeflectus</name>
    <dbReference type="NCBI Taxonomy" id="176178"/>
    <lineage>
        <taxon>Eukaryota</taxon>
        <taxon>Fungi</taxon>
        <taxon>Dikarya</taxon>
        <taxon>Ascomycota</taxon>
        <taxon>Pezizomycotina</taxon>
        <taxon>Eurotiomycetes</taxon>
        <taxon>Eurotiomycetidae</taxon>
        <taxon>Eurotiales</taxon>
        <taxon>Aspergillaceae</taxon>
        <taxon>Aspergillus</taxon>
        <taxon>Aspergillus subgen. Nidulantes</taxon>
    </lineage>
</organism>
<name>A0ABR4L2N3_9EURO</name>
<gene>
    <name evidence="1" type="ORF">BJX68DRAFT_227234</name>
</gene>
<keyword evidence="2" id="KW-1185">Reference proteome</keyword>
<proteinExistence type="predicted"/>